<evidence type="ECO:0000313" key="2">
    <source>
        <dbReference type="Proteomes" id="UP000054630"/>
    </source>
</evidence>
<name>A0A0V0REN2_9BILA</name>
<reference evidence="1 2" key="1">
    <citation type="submission" date="2015-01" db="EMBL/GenBank/DDBJ databases">
        <title>Evolution of Trichinella species and genotypes.</title>
        <authorList>
            <person name="Korhonen P.K."/>
            <person name="Edoardo P."/>
            <person name="Giuseppe L.R."/>
            <person name="Gasser R.B."/>
        </authorList>
    </citation>
    <scope>NUCLEOTIDE SEQUENCE [LARGE SCALE GENOMIC DNA]</scope>
    <source>
        <strain evidence="1">ISS37</strain>
    </source>
</reference>
<dbReference type="EMBL" id="JYDL01000239">
    <property type="protein sequence ID" value="KRX12961.1"/>
    <property type="molecule type" value="Genomic_DNA"/>
</dbReference>
<dbReference type="Gene3D" id="3.90.1150.10">
    <property type="entry name" value="Aspartate Aminotransferase, domain 1"/>
    <property type="match status" value="1"/>
</dbReference>
<evidence type="ECO:0000313" key="1">
    <source>
        <dbReference type="EMBL" id="KRX12961.1"/>
    </source>
</evidence>
<dbReference type="AlphaFoldDB" id="A0A0V0REN2"/>
<keyword evidence="1" id="KW-0808">Transferase</keyword>
<keyword evidence="2" id="KW-1185">Reference proteome</keyword>
<sequence length="115" mass="13032">MVPAYFPLLHCCLRWFLAPCSRPVDTASFLKSDLQNEFHLHAITSEDDIVCSAVSLAELSDLKHGAHDYKLLPVALEHGECLFVWDVDGRPVNQGHRHPKIVEALKKRDDRLTLC</sequence>
<protein>
    <submittedName>
        <fullName evidence="1">Ornithine aminotransferase, mitochondrial</fullName>
    </submittedName>
</protein>
<accession>A0A0V0REN2</accession>
<gene>
    <name evidence="1" type="primary">OAT</name>
    <name evidence="1" type="ORF">T07_13931</name>
</gene>
<dbReference type="STRING" id="6336.A0A0V0REN2"/>
<dbReference type="SUPFAM" id="SSF53383">
    <property type="entry name" value="PLP-dependent transferases"/>
    <property type="match status" value="1"/>
</dbReference>
<dbReference type="OrthoDB" id="5918288at2759"/>
<keyword evidence="1" id="KW-0032">Aminotransferase</keyword>
<dbReference type="Proteomes" id="UP000054630">
    <property type="component" value="Unassembled WGS sequence"/>
</dbReference>
<dbReference type="InterPro" id="IPR015422">
    <property type="entry name" value="PyrdxlP-dep_Trfase_small"/>
</dbReference>
<dbReference type="InterPro" id="IPR015424">
    <property type="entry name" value="PyrdxlP-dep_Trfase"/>
</dbReference>
<dbReference type="GO" id="GO:0008483">
    <property type="term" value="F:transaminase activity"/>
    <property type="evidence" value="ECO:0007669"/>
    <property type="project" value="UniProtKB-KW"/>
</dbReference>
<proteinExistence type="predicted"/>
<organism evidence="1 2">
    <name type="scientific">Trichinella nelsoni</name>
    <dbReference type="NCBI Taxonomy" id="6336"/>
    <lineage>
        <taxon>Eukaryota</taxon>
        <taxon>Metazoa</taxon>
        <taxon>Ecdysozoa</taxon>
        <taxon>Nematoda</taxon>
        <taxon>Enoplea</taxon>
        <taxon>Dorylaimia</taxon>
        <taxon>Trichinellida</taxon>
        <taxon>Trichinellidae</taxon>
        <taxon>Trichinella</taxon>
    </lineage>
</organism>
<comment type="caution">
    <text evidence="1">The sequence shown here is derived from an EMBL/GenBank/DDBJ whole genome shotgun (WGS) entry which is preliminary data.</text>
</comment>